<dbReference type="GO" id="GO:0019478">
    <property type="term" value="P:D-amino acid catabolic process"/>
    <property type="evidence" value="ECO:0007669"/>
    <property type="project" value="TreeGrafter"/>
</dbReference>
<keyword evidence="10" id="KW-1185">Reference proteome</keyword>
<dbReference type="SUPFAM" id="SSF54373">
    <property type="entry name" value="FAD-linked reductases, C-terminal domain"/>
    <property type="match status" value="1"/>
</dbReference>
<dbReference type="InterPro" id="IPR006076">
    <property type="entry name" value="FAD-dep_OxRdtase"/>
</dbReference>
<keyword evidence="7" id="KW-0472">Membrane</keyword>
<feature type="binding site" evidence="6">
    <location>
        <position position="293"/>
    </location>
    <ligand>
        <name>D-dopa</name>
        <dbReference type="ChEBI" id="CHEBI:149689"/>
    </ligand>
</feature>
<dbReference type="InterPro" id="IPR023209">
    <property type="entry name" value="DAO"/>
</dbReference>
<sequence>MKRVPKVHVIGAGVIGLTTATLLLIEGYDVTILAKHFPGDMSIDYTSPWAGARWKTLAPNDDARLQRYDADSFKIFWELAKCRADETGIMVIPAFDYYKDPTADQRNPWWKKVVPGFRKLSRKELPKDIDIGYTFTTVAITPERYLRWLQSQFVALGGKRKHIEIASLTDAMDDPQNTVDIIVNCAGMHAAGIQGVNDPHINKPVRGQNVVVRAKHIRKTISVKTKQEYTYVIPRADGTVILGTTKDEGNRSAEADPAIAKDIMERACKHCPELTNGKGIERLDVVGDIIGLRPKRNGGPRVETEVKDSPSGKPILVAHNYGHDGSGYQASWGSAKHAVKLIKEHHETLRAQSSKIQELLSRL</sequence>
<dbReference type="Pfam" id="PF01266">
    <property type="entry name" value="DAO"/>
    <property type="match status" value="1"/>
</dbReference>
<keyword evidence="4 6" id="KW-0274">FAD</keyword>
<feature type="binding site" evidence="6">
    <location>
        <position position="325"/>
    </location>
    <ligand>
        <name>D-dopa</name>
        <dbReference type="ChEBI" id="CHEBI:149689"/>
    </ligand>
</feature>
<keyword evidence="5" id="KW-0560">Oxidoreductase</keyword>
<dbReference type="VEuPathDB" id="FungiDB:LCOR_09008.1"/>
<dbReference type="AlphaFoldDB" id="A0A068SA56"/>
<keyword evidence="7" id="KW-0812">Transmembrane</keyword>
<protein>
    <submittedName>
        <fullName evidence="9">D-amino acid oxidase</fullName>
    </submittedName>
</protein>
<dbReference type="PIRSF" id="PIRSF000189">
    <property type="entry name" value="D-aa_oxidase"/>
    <property type="match status" value="1"/>
</dbReference>
<dbReference type="GO" id="GO:0005737">
    <property type="term" value="C:cytoplasm"/>
    <property type="evidence" value="ECO:0007669"/>
    <property type="project" value="TreeGrafter"/>
</dbReference>
<dbReference type="PANTHER" id="PTHR11530">
    <property type="entry name" value="D-AMINO ACID OXIDASE"/>
    <property type="match status" value="1"/>
</dbReference>
<evidence type="ECO:0000259" key="8">
    <source>
        <dbReference type="Pfam" id="PF01266"/>
    </source>
</evidence>
<evidence type="ECO:0000256" key="6">
    <source>
        <dbReference type="PIRSR" id="PIRSR000189-1"/>
    </source>
</evidence>
<dbReference type="GO" id="GO:0071949">
    <property type="term" value="F:FAD binding"/>
    <property type="evidence" value="ECO:0007669"/>
    <property type="project" value="InterPro"/>
</dbReference>
<keyword evidence="3" id="KW-0285">Flavoprotein</keyword>
<evidence type="ECO:0000256" key="1">
    <source>
        <dbReference type="ARBA" id="ARBA00001974"/>
    </source>
</evidence>
<evidence type="ECO:0000256" key="4">
    <source>
        <dbReference type="ARBA" id="ARBA00022827"/>
    </source>
</evidence>
<dbReference type="STRING" id="1263082.A0A068SA56"/>
<dbReference type="Proteomes" id="UP000027586">
    <property type="component" value="Unassembled WGS sequence"/>
</dbReference>
<accession>A0A068SA56</accession>
<dbReference type="SUPFAM" id="SSF51971">
    <property type="entry name" value="Nucleotide-binding domain"/>
    <property type="match status" value="1"/>
</dbReference>
<comment type="caution">
    <text evidence="9">The sequence shown here is derived from an EMBL/GenBank/DDBJ whole genome shotgun (WGS) entry which is preliminary data.</text>
</comment>
<dbReference type="PANTHER" id="PTHR11530:SF11">
    <property type="entry name" value="D-ASPARTATE OXIDASE"/>
    <property type="match status" value="1"/>
</dbReference>
<evidence type="ECO:0000256" key="7">
    <source>
        <dbReference type="SAM" id="Phobius"/>
    </source>
</evidence>
<dbReference type="OrthoDB" id="2015447at2759"/>
<gene>
    <name evidence="9" type="ORF">LCOR_09008.1</name>
</gene>
<name>A0A068SA56_9FUNG</name>
<dbReference type="Gene3D" id="3.40.50.720">
    <property type="entry name" value="NAD(P)-binding Rossmann-like Domain"/>
    <property type="match status" value="1"/>
</dbReference>
<comment type="cofactor">
    <cofactor evidence="1 6">
        <name>FAD</name>
        <dbReference type="ChEBI" id="CHEBI:57692"/>
    </cofactor>
</comment>
<evidence type="ECO:0000313" key="9">
    <source>
        <dbReference type="EMBL" id="CDH58131.1"/>
    </source>
</evidence>
<feature type="domain" description="FAD dependent oxidoreductase" evidence="8">
    <location>
        <begin position="7"/>
        <end position="340"/>
    </location>
</feature>
<feature type="transmembrane region" description="Helical" evidence="7">
    <location>
        <begin position="7"/>
        <end position="25"/>
    </location>
</feature>
<evidence type="ECO:0000256" key="2">
    <source>
        <dbReference type="ARBA" id="ARBA00006730"/>
    </source>
</evidence>
<evidence type="ECO:0000313" key="10">
    <source>
        <dbReference type="Proteomes" id="UP000027586"/>
    </source>
</evidence>
<dbReference type="GO" id="GO:0003884">
    <property type="term" value="F:D-amino-acid oxidase activity"/>
    <property type="evidence" value="ECO:0007669"/>
    <property type="project" value="InterPro"/>
</dbReference>
<dbReference type="EMBL" id="CBTN010000053">
    <property type="protein sequence ID" value="CDH58131.1"/>
    <property type="molecule type" value="Genomic_DNA"/>
</dbReference>
<keyword evidence="7" id="KW-1133">Transmembrane helix</keyword>
<comment type="similarity">
    <text evidence="2">Belongs to the DAMOX/DASOX family.</text>
</comment>
<reference evidence="9" key="1">
    <citation type="submission" date="2013-08" db="EMBL/GenBank/DDBJ databases">
        <title>Gene expansion shapes genome architecture in the human pathogen Lichtheimia corymbifera: an evolutionary genomics analysis in the ancient terrestrial Mucorales (Mucoromycotina).</title>
        <authorList>
            <person name="Schwartze V.U."/>
            <person name="Winter S."/>
            <person name="Shelest E."/>
            <person name="Marcet-Houben M."/>
            <person name="Horn F."/>
            <person name="Wehner S."/>
            <person name="Hoffmann K."/>
            <person name="Riege K."/>
            <person name="Sammeth M."/>
            <person name="Nowrousian M."/>
            <person name="Valiante V."/>
            <person name="Linde J."/>
            <person name="Jacobsen I.D."/>
            <person name="Marz M."/>
            <person name="Brakhage A.A."/>
            <person name="Gabaldon T."/>
            <person name="Bocker S."/>
            <person name="Voigt K."/>
        </authorList>
    </citation>
    <scope>NUCLEOTIDE SEQUENCE [LARGE SCALE GENOMIC DNA]</scope>
    <source>
        <strain evidence="9">FSU 9682</strain>
    </source>
</reference>
<dbReference type="Gene3D" id="3.30.9.10">
    <property type="entry name" value="D-Amino Acid Oxidase, subunit A, domain 2"/>
    <property type="match status" value="1"/>
</dbReference>
<feature type="binding site" evidence="6">
    <location>
        <begin position="46"/>
        <end position="47"/>
    </location>
    <ligand>
        <name>FAD</name>
        <dbReference type="ChEBI" id="CHEBI:57692"/>
    </ligand>
</feature>
<evidence type="ECO:0000256" key="5">
    <source>
        <dbReference type="ARBA" id="ARBA00023002"/>
    </source>
</evidence>
<evidence type="ECO:0000256" key="3">
    <source>
        <dbReference type="ARBA" id="ARBA00022630"/>
    </source>
</evidence>
<proteinExistence type="inferred from homology"/>
<organism evidence="9 10">
    <name type="scientific">Lichtheimia corymbifera JMRC:FSU:9682</name>
    <dbReference type="NCBI Taxonomy" id="1263082"/>
    <lineage>
        <taxon>Eukaryota</taxon>
        <taxon>Fungi</taxon>
        <taxon>Fungi incertae sedis</taxon>
        <taxon>Mucoromycota</taxon>
        <taxon>Mucoromycotina</taxon>
        <taxon>Mucoromycetes</taxon>
        <taxon>Mucorales</taxon>
        <taxon>Lichtheimiaceae</taxon>
        <taxon>Lichtheimia</taxon>
    </lineage>
</organism>